<proteinExistence type="predicted"/>
<feature type="transmembrane region" description="Helical" evidence="1">
    <location>
        <begin position="162"/>
        <end position="182"/>
    </location>
</feature>
<dbReference type="Proteomes" id="UP001280581">
    <property type="component" value="Unassembled WGS sequence"/>
</dbReference>
<dbReference type="EMBL" id="WVTA01000018">
    <property type="protein sequence ID" value="KAK3197713.1"/>
    <property type="molecule type" value="Genomic_DNA"/>
</dbReference>
<keyword evidence="1" id="KW-0812">Transmembrane</keyword>
<gene>
    <name evidence="2" type="ORF">GRF29_216g1084507</name>
</gene>
<dbReference type="AlphaFoldDB" id="A0AAN6RCN1"/>
<comment type="caution">
    <text evidence="2">The sequence shown here is derived from an EMBL/GenBank/DDBJ whole genome shotgun (WGS) entry which is preliminary data.</text>
</comment>
<sequence>MAGGQLPTMTRTFEECWGSLAAELRLKILGYALAFPGPIKAGLKDELVPYFSNKFADSEIAKEAFYSNNEFSVGPPEVARTRKELRRSRSPTFVIPPERYWRFIRRLKIYIYAHRVHWSALERFSNVFNTSFTQVQELTVNLDSYVNYVPMFSTVKYHRQMITFYLSLYTTVILYDCFTLYLSPSMAFERGWASIPPELKLPTLSYALQSNGPVDCKIAEDIIKQSYPLFSEKFSDSAIAIEAFCTSNTFQLRGTVIDGKPSFMLPPPHYRKYIRRLELLVFPNVELWTHITGIDFKALFPVIDSLKITVDCNVSNTSIIPFLRSQVTELPSFNLQSLEIRYIPLPPFILPHGYRLENAANKTIRLKTMKLLTLSGGTLHTDSESETVSGGVFVQRSWRVKNKILPKSPAHTRFLAGKE</sequence>
<organism evidence="2 3">
    <name type="scientific">Pseudopithomyces chartarum</name>
    <dbReference type="NCBI Taxonomy" id="1892770"/>
    <lineage>
        <taxon>Eukaryota</taxon>
        <taxon>Fungi</taxon>
        <taxon>Dikarya</taxon>
        <taxon>Ascomycota</taxon>
        <taxon>Pezizomycotina</taxon>
        <taxon>Dothideomycetes</taxon>
        <taxon>Pleosporomycetidae</taxon>
        <taxon>Pleosporales</taxon>
        <taxon>Massarineae</taxon>
        <taxon>Didymosphaeriaceae</taxon>
        <taxon>Pseudopithomyces</taxon>
    </lineage>
</organism>
<protein>
    <submittedName>
        <fullName evidence="2">Uncharacterized protein</fullName>
    </submittedName>
</protein>
<evidence type="ECO:0000313" key="2">
    <source>
        <dbReference type="EMBL" id="KAK3197713.1"/>
    </source>
</evidence>
<keyword evidence="3" id="KW-1185">Reference proteome</keyword>
<reference evidence="2 3" key="1">
    <citation type="submission" date="2021-02" db="EMBL/GenBank/DDBJ databases">
        <title>Genome assembly of Pseudopithomyces chartarum.</title>
        <authorList>
            <person name="Jauregui R."/>
            <person name="Singh J."/>
            <person name="Voisey C."/>
        </authorList>
    </citation>
    <scope>NUCLEOTIDE SEQUENCE [LARGE SCALE GENOMIC DNA]</scope>
    <source>
        <strain evidence="2 3">AGR01</strain>
    </source>
</reference>
<keyword evidence="1" id="KW-1133">Transmembrane helix</keyword>
<name>A0AAN6RCN1_9PLEO</name>
<evidence type="ECO:0000313" key="3">
    <source>
        <dbReference type="Proteomes" id="UP001280581"/>
    </source>
</evidence>
<accession>A0AAN6RCN1</accession>
<evidence type="ECO:0000256" key="1">
    <source>
        <dbReference type="SAM" id="Phobius"/>
    </source>
</evidence>
<keyword evidence="1" id="KW-0472">Membrane</keyword>